<sequence length="89" mass="9989">MANKARLGLYLEDEEIKRQIKVAAAKRGVTVTNYCAQAIEERLVRDGERSAEGENKNKASLLSRMDKLRQEIGSIGISTAELVEEGRRR</sequence>
<name>X1B1G4_9ZZZZ</name>
<organism evidence="1">
    <name type="scientific">marine sediment metagenome</name>
    <dbReference type="NCBI Taxonomy" id="412755"/>
    <lineage>
        <taxon>unclassified sequences</taxon>
        <taxon>metagenomes</taxon>
        <taxon>ecological metagenomes</taxon>
    </lineage>
</organism>
<accession>X1B1G4</accession>
<dbReference type="GO" id="GO:0006355">
    <property type="term" value="P:regulation of DNA-templated transcription"/>
    <property type="evidence" value="ECO:0007669"/>
    <property type="project" value="InterPro"/>
</dbReference>
<protein>
    <recommendedName>
        <fullName evidence="2">Ribbon-helix-helix protein CopG domain-containing protein</fullName>
    </recommendedName>
</protein>
<gene>
    <name evidence="1" type="ORF">S01H4_20612</name>
</gene>
<dbReference type="Gene3D" id="1.10.1220.10">
    <property type="entry name" value="Met repressor-like"/>
    <property type="match status" value="1"/>
</dbReference>
<dbReference type="AlphaFoldDB" id="X1B1G4"/>
<dbReference type="InterPro" id="IPR013321">
    <property type="entry name" value="Arc_rbn_hlx_hlx"/>
</dbReference>
<evidence type="ECO:0000313" key="1">
    <source>
        <dbReference type="EMBL" id="GAG65846.1"/>
    </source>
</evidence>
<proteinExistence type="predicted"/>
<reference evidence="1" key="1">
    <citation type="journal article" date="2014" name="Front. Microbiol.">
        <title>High frequency of phylogenetically diverse reductive dehalogenase-homologous genes in deep subseafloor sedimentary metagenomes.</title>
        <authorList>
            <person name="Kawai M."/>
            <person name="Futagami T."/>
            <person name="Toyoda A."/>
            <person name="Takaki Y."/>
            <person name="Nishi S."/>
            <person name="Hori S."/>
            <person name="Arai W."/>
            <person name="Tsubouchi T."/>
            <person name="Morono Y."/>
            <person name="Uchiyama I."/>
            <person name="Ito T."/>
            <person name="Fujiyama A."/>
            <person name="Inagaki F."/>
            <person name="Takami H."/>
        </authorList>
    </citation>
    <scope>NUCLEOTIDE SEQUENCE</scope>
    <source>
        <strain evidence="1">Expedition CK06-06</strain>
    </source>
</reference>
<comment type="caution">
    <text evidence="1">The sequence shown here is derived from an EMBL/GenBank/DDBJ whole genome shotgun (WGS) entry which is preliminary data.</text>
</comment>
<dbReference type="EMBL" id="BART01009277">
    <property type="protein sequence ID" value="GAG65846.1"/>
    <property type="molecule type" value="Genomic_DNA"/>
</dbReference>
<dbReference type="SUPFAM" id="SSF47598">
    <property type="entry name" value="Ribbon-helix-helix"/>
    <property type="match status" value="1"/>
</dbReference>
<evidence type="ECO:0008006" key="2">
    <source>
        <dbReference type="Google" id="ProtNLM"/>
    </source>
</evidence>
<dbReference type="InterPro" id="IPR010985">
    <property type="entry name" value="Ribbon_hlx_hlx"/>
</dbReference>